<sequence>MGAVQPSASEVLVARGITKRFVGVRALTQVDLAVRGGEVLALMGENGAGKSTLLKIITGDYQPDEGSLMLDDAVVGYSSPAGAHRAGVRVIAQEPEIVPHVDVAENVYAGALPRRGRMYSRRRAHEQCARDIDRLGLTGFLRPGTLGRRLSPAQRQLVEIMRGLVGAVRVVAFDEPTSSLSDHEVEILFGLIRRLRDDGVAVIYVSHRMKEIFAVADRIAVLRDGRLVGVRSASETNEDELVRMMVGRELQAMTRPARSPGEVVLSVENMTSDEVRGIDLQVRRGEVVALAGLVGAGRSELVRAVVGDLPIRSGAVRMNGRALRLRSPHDAVRAGIGFAPEERKAEALVLERSVRENISLAVLDRIRQFRFVRRRREQELVSGYVSSLRIKTPSAEQQVRKLSGGNQQKVVLARWLARDPELLILDEPTRGVDVGAKAEIYTVINQLAERGTAILVVSSELPEVIALADRVLVMREGRITGELPAGPTEEQILALAMTADSQNLKESPA</sequence>
<dbReference type="Gene3D" id="3.40.50.300">
    <property type="entry name" value="P-loop containing nucleotide triphosphate hydrolases"/>
    <property type="match status" value="2"/>
</dbReference>
<feature type="domain" description="ABC transporter" evidence="5">
    <location>
        <begin position="258"/>
        <end position="501"/>
    </location>
</feature>
<evidence type="ECO:0000259" key="5">
    <source>
        <dbReference type="PROSITE" id="PS50893"/>
    </source>
</evidence>
<reference evidence="6 7" key="1">
    <citation type="submission" date="2021-03" db="EMBL/GenBank/DDBJ databases">
        <title>Sequencing the genomes of 1000 actinobacteria strains.</title>
        <authorList>
            <person name="Klenk H.-P."/>
        </authorList>
    </citation>
    <scope>NUCLEOTIDE SEQUENCE [LARGE SCALE GENOMIC DNA]</scope>
    <source>
        <strain evidence="6 7">DSM 18824</strain>
    </source>
</reference>
<dbReference type="GO" id="GO:0005524">
    <property type="term" value="F:ATP binding"/>
    <property type="evidence" value="ECO:0007669"/>
    <property type="project" value="UniProtKB-KW"/>
</dbReference>
<dbReference type="Pfam" id="PF00005">
    <property type="entry name" value="ABC_tran"/>
    <property type="match status" value="2"/>
</dbReference>
<evidence type="ECO:0000313" key="7">
    <source>
        <dbReference type="Proteomes" id="UP000755585"/>
    </source>
</evidence>
<dbReference type="PROSITE" id="PS00211">
    <property type="entry name" value="ABC_TRANSPORTER_1"/>
    <property type="match status" value="1"/>
</dbReference>
<feature type="domain" description="ABC transporter" evidence="5">
    <location>
        <begin position="12"/>
        <end position="249"/>
    </location>
</feature>
<comment type="caution">
    <text evidence="6">The sequence shown here is derived from an EMBL/GenBank/DDBJ whole genome shotgun (WGS) entry which is preliminary data.</text>
</comment>
<dbReference type="PANTHER" id="PTHR43790">
    <property type="entry name" value="CARBOHYDRATE TRANSPORT ATP-BINDING PROTEIN MG119-RELATED"/>
    <property type="match status" value="1"/>
</dbReference>
<keyword evidence="2" id="KW-0677">Repeat</keyword>
<dbReference type="InterPro" id="IPR003439">
    <property type="entry name" value="ABC_transporter-like_ATP-bd"/>
</dbReference>
<keyword evidence="1" id="KW-0813">Transport</keyword>
<gene>
    <name evidence="6" type="ORF">JOF29_007155</name>
</gene>
<dbReference type="CDD" id="cd03215">
    <property type="entry name" value="ABC_Carb_Monos_II"/>
    <property type="match status" value="1"/>
</dbReference>
<accession>A0ABS4UWL6</accession>
<keyword evidence="3" id="KW-0547">Nucleotide-binding</keyword>
<dbReference type="RefSeq" id="WP_209698626.1">
    <property type="nucleotide sequence ID" value="NZ_BAAAVU010000023.1"/>
</dbReference>
<evidence type="ECO:0000256" key="4">
    <source>
        <dbReference type="ARBA" id="ARBA00022840"/>
    </source>
</evidence>
<dbReference type="PANTHER" id="PTHR43790:SF9">
    <property type="entry name" value="GALACTOFURANOSE TRANSPORTER ATP-BINDING PROTEIN YTFR"/>
    <property type="match status" value="1"/>
</dbReference>
<proteinExistence type="predicted"/>
<dbReference type="InterPro" id="IPR017871">
    <property type="entry name" value="ABC_transporter-like_CS"/>
</dbReference>
<dbReference type="SMART" id="SM00382">
    <property type="entry name" value="AAA"/>
    <property type="match status" value="2"/>
</dbReference>
<evidence type="ECO:0000256" key="3">
    <source>
        <dbReference type="ARBA" id="ARBA00022741"/>
    </source>
</evidence>
<dbReference type="Proteomes" id="UP000755585">
    <property type="component" value="Unassembled WGS sequence"/>
</dbReference>
<dbReference type="PROSITE" id="PS50893">
    <property type="entry name" value="ABC_TRANSPORTER_2"/>
    <property type="match status" value="2"/>
</dbReference>
<dbReference type="EMBL" id="JAGINT010000002">
    <property type="protein sequence ID" value="MBP2356045.1"/>
    <property type="molecule type" value="Genomic_DNA"/>
</dbReference>
<name>A0ABS4UWL6_9ACTN</name>
<evidence type="ECO:0000256" key="2">
    <source>
        <dbReference type="ARBA" id="ARBA00022737"/>
    </source>
</evidence>
<dbReference type="InterPro" id="IPR050107">
    <property type="entry name" value="ABC_carbohydrate_import_ATPase"/>
</dbReference>
<keyword evidence="4 6" id="KW-0067">ATP-binding</keyword>
<protein>
    <submittedName>
        <fullName evidence="6">L-arabinose transport system ATP-binding protein</fullName>
    </submittedName>
</protein>
<keyword evidence="7" id="KW-1185">Reference proteome</keyword>
<dbReference type="CDD" id="cd03216">
    <property type="entry name" value="ABC_Carb_Monos_I"/>
    <property type="match status" value="1"/>
</dbReference>
<dbReference type="InterPro" id="IPR027417">
    <property type="entry name" value="P-loop_NTPase"/>
</dbReference>
<dbReference type="InterPro" id="IPR003593">
    <property type="entry name" value="AAA+_ATPase"/>
</dbReference>
<organism evidence="6 7">
    <name type="scientific">Kribbella aluminosa</name>
    <dbReference type="NCBI Taxonomy" id="416017"/>
    <lineage>
        <taxon>Bacteria</taxon>
        <taxon>Bacillati</taxon>
        <taxon>Actinomycetota</taxon>
        <taxon>Actinomycetes</taxon>
        <taxon>Propionibacteriales</taxon>
        <taxon>Kribbellaceae</taxon>
        <taxon>Kribbella</taxon>
    </lineage>
</organism>
<evidence type="ECO:0000256" key="1">
    <source>
        <dbReference type="ARBA" id="ARBA00022448"/>
    </source>
</evidence>
<evidence type="ECO:0000313" key="6">
    <source>
        <dbReference type="EMBL" id="MBP2356045.1"/>
    </source>
</evidence>
<dbReference type="SUPFAM" id="SSF52540">
    <property type="entry name" value="P-loop containing nucleoside triphosphate hydrolases"/>
    <property type="match status" value="2"/>
</dbReference>